<accession>A0ACB9QMM1</accession>
<gene>
    <name evidence="1" type="ORF">MLD38_022543</name>
</gene>
<protein>
    <submittedName>
        <fullName evidence="1">Uncharacterized protein</fullName>
    </submittedName>
</protein>
<comment type="caution">
    <text evidence="1">The sequence shown here is derived from an EMBL/GenBank/DDBJ whole genome shotgun (WGS) entry which is preliminary data.</text>
</comment>
<dbReference type="EMBL" id="CM042885">
    <property type="protein sequence ID" value="KAI4366697.1"/>
    <property type="molecule type" value="Genomic_DNA"/>
</dbReference>
<proteinExistence type="predicted"/>
<sequence length="149" mass="16878">MGIRNQTFVQAEELDTKITKLMNDVSLEETARRVKEETAKGVVSEGFSDQMIHDLSKCLVHSQESRKANKRQLWDFLPFVRHQMSAIMTGICRKYGRWSQRLRHLPNFIAAFHGLVDESFVVSSCCGHVCARQGSSSGLLFCRKTAATN</sequence>
<evidence type="ECO:0000313" key="1">
    <source>
        <dbReference type="EMBL" id="KAI4366697.1"/>
    </source>
</evidence>
<evidence type="ECO:0000313" key="2">
    <source>
        <dbReference type="Proteomes" id="UP001057402"/>
    </source>
</evidence>
<name>A0ACB9QMM1_9MYRT</name>
<dbReference type="Proteomes" id="UP001057402">
    <property type="component" value="Chromosome 6"/>
</dbReference>
<keyword evidence="2" id="KW-1185">Reference proteome</keyword>
<reference evidence="2" key="1">
    <citation type="journal article" date="2023" name="Front. Plant Sci.">
        <title>Chromosomal-level genome assembly of Melastoma candidum provides insights into trichome evolution.</title>
        <authorList>
            <person name="Zhong Y."/>
            <person name="Wu W."/>
            <person name="Sun C."/>
            <person name="Zou P."/>
            <person name="Liu Y."/>
            <person name="Dai S."/>
            <person name="Zhou R."/>
        </authorList>
    </citation>
    <scope>NUCLEOTIDE SEQUENCE [LARGE SCALE GENOMIC DNA]</scope>
</reference>
<organism evidence="1 2">
    <name type="scientific">Melastoma candidum</name>
    <dbReference type="NCBI Taxonomy" id="119954"/>
    <lineage>
        <taxon>Eukaryota</taxon>
        <taxon>Viridiplantae</taxon>
        <taxon>Streptophyta</taxon>
        <taxon>Embryophyta</taxon>
        <taxon>Tracheophyta</taxon>
        <taxon>Spermatophyta</taxon>
        <taxon>Magnoliopsida</taxon>
        <taxon>eudicotyledons</taxon>
        <taxon>Gunneridae</taxon>
        <taxon>Pentapetalae</taxon>
        <taxon>rosids</taxon>
        <taxon>malvids</taxon>
        <taxon>Myrtales</taxon>
        <taxon>Melastomataceae</taxon>
        <taxon>Melastomatoideae</taxon>
        <taxon>Melastomateae</taxon>
        <taxon>Melastoma</taxon>
    </lineage>
</organism>